<accession>A0A934SZH7</accession>
<keyword evidence="3" id="KW-1185">Reference proteome</keyword>
<name>A0A934SZH7_9BURK</name>
<reference evidence="2" key="1">
    <citation type="submission" date="2021-01" db="EMBL/GenBank/DDBJ databases">
        <title>Genome sequence of strain Noviherbaspirillum sp. DKR-6.</title>
        <authorList>
            <person name="Chaudhary D.K."/>
        </authorList>
    </citation>
    <scope>NUCLEOTIDE SEQUENCE</scope>
    <source>
        <strain evidence="2">DKR-6</strain>
    </source>
</reference>
<gene>
    <name evidence="2" type="ORF">JJB74_24890</name>
</gene>
<organism evidence="2 3">
    <name type="scientific">Noviherbaspirillum pedocola</name>
    <dbReference type="NCBI Taxonomy" id="2801341"/>
    <lineage>
        <taxon>Bacteria</taxon>
        <taxon>Pseudomonadati</taxon>
        <taxon>Pseudomonadota</taxon>
        <taxon>Betaproteobacteria</taxon>
        <taxon>Burkholderiales</taxon>
        <taxon>Oxalobacteraceae</taxon>
        <taxon>Noviherbaspirillum</taxon>
    </lineage>
</organism>
<keyword evidence="1" id="KW-0732">Signal</keyword>
<evidence type="ECO:0008006" key="4">
    <source>
        <dbReference type="Google" id="ProtNLM"/>
    </source>
</evidence>
<dbReference type="EMBL" id="JAEPBG010000015">
    <property type="protein sequence ID" value="MBK4737871.1"/>
    <property type="molecule type" value="Genomic_DNA"/>
</dbReference>
<comment type="caution">
    <text evidence="2">The sequence shown here is derived from an EMBL/GenBank/DDBJ whole genome shotgun (WGS) entry which is preliminary data.</text>
</comment>
<dbReference type="AlphaFoldDB" id="A0A934SZH7"/>
<protein>
    <recommendedName>
        <fullName evidence="4">Autotransporter domain-containing protein</fullName>
    </recommendedName>
</protein>
<proteinExistence type="predicted"/>
<sequence>MRILFLSCLLASVTAAAQTTESGPVSTKVPASGWAAYADADCWRAYDAFPFSQLEGDWSKNYSPRNGRNTFFQRDHAAFGVAKDGWRLGWEFRQDAILQADRATLDAVRLYRERQRPTGPVTVPLQADYTALQAQGIRVGREFMGPTIAGRPSRIDISGAFYTGQKYREVNVSGSVSYSQADTYSFNASHHDADTGATFPFMNGDTNAKGASLSIGATLPLTQRLTLQVQADDIYSGLRWTKLPVTDETANSNVTSYDSNGYVNYRPLLSGKNQQVDRDISFPRYTAATLSYDLDKWGMSAQVARYADVYIPTFSVSRRFGATTVKLNAETRFNAIGIGVDSGYFHFLAQTDTLNLSKSKSQRISLSFALPF</sequence>
<evidence type="ECO:0000313" key="3">
    <source>
        <dbReference type="Proteomes" id="UP000622890"/>
    </source>
</evidence>
<feature type="chain" id="PRO_5037311851" description="Autotransporter domain-containing protein" evidence="1">
    <location>
        <begin position="18"/>
        <end position="372"/>
    </location>
</feature>
<dbReference type="RefSeq" id="WP_200596520.1">
    <property type="nucleotide sequence ID" value="NZ_JAEPBG010000015.1"/>
</dbReference>
<evidence type="ECO:0000313" key="2">
    <source>
        <dbReference type="EMBL" id="MBK4737871.1"/>
    </source>
</evidence>
<feature type="signal peptide" evidence="1">
    <location>
        <begin position="1"/>
        <end position="17"/>
    </location>
</feature>
<evidence type="ECO:0000256" key="1">
    <source>
        <dbReference type="SAM" id="SignalP"/>
    </source>
</evidence>
<dbReference type="Proteomes" id="UP000622890">
    <property type="component" value="Unassembled WGS sequence"/>
</dbReference>